<reference evidence="9" key="1">
    <citation type="submission" date="2025-08" db="UniProtKB">
        <authorList>
            <consortium name="RefSeq"/>
        </authorList>
    </citation>
    <scope>IDENTIFICATION</scope>
    <source>
        <tissue evidence="9">Entire body</tissue>
    </source>
</reference>
<feature type="region of interest" description="Disordered" evidence="6">
    <location>
        <begin position="246"/>
        <end position="286"/>
    </location>
</feature>
<dbReference type="SMART" id="SM00398">
    <property type="entry name" value="HMG"/>
    <property type="match status" value="1"/>
</dbReference>
<evidence type="ECO:0000256" key="5">
    <source>
        <dbReference type="SAM" id="Coils"/>
    </source>
</evidence>
<evidence type="ECO:0000259" key="7">
    <source>
        <dbReference type="PROSITE" id="PS50118"/>
    </source>
</evidence>
<feature type="DNA-binding region" description="HMG box" evidence="4">
    <location>
        <begin position="31"/>
        <end position="97"/>
    </location>
</feature>
<gene>
    <name evidence="9" type="primary">LOC112903950</name>
</gene>
<sequence>MNPDFEPPPFKSILTKEERALKERLLDGKPVKPPNSAYSLFSTKMLQSEEIKSCPLKDRMNYISGLWKNMSEMEKKEYIDQTKQLIEQYKLDYASYIKALPKEKRQEELKTLSKRKQKSMSEINNHTPKKKRKEKAVKVEVKEEEEEEEVQEEVSLSEQPLENDNEVEESLMAKIVALEPEQPPLNAFGLFLKNYSGKKPAKDEFNKLSRAEKRKLEKEVQNLKKAYIKDYEEFLNGLTKKQLKTFSKWSKKRDENKKDPEISKMGKAEAEVSSSSDSESDSSSSS</sequence>
<dbReference type="GO" id="GO:0005634">
    <property type="term" value="C:nucleus"/>
    <property type="evidence" value="ECO:0007669"/>
    <property type="project" value="UniProtKB-SubCell"/>
</dbReference>
<dbReference type="SUPFAM" id="SSF47095">
    <property type="entry name" value="HMG-box"/>
    <property type="match status" value="2"/>
</dbReference>
<feature type="coiled-coil region" evidence="5">
    <location>
        <begin position="206"/>
        <end position="233"/>
    </location>
</feature>
<evidence type="ECO:0000256" key="3">
    <source>
        <dbReference type="ARBA" id="ARBA00023242"/>
    </source>
</evidence>
<feature type="domain" description="HMG box" evidence="7">
    <location>
        <begin position="31"/>
        <end position="97"/>
    </location>
</feature>
<feature type="compositionally biased region" description="Acidic residues" evidence="6">
    <location>
        <begin position="142"/>
        <end position="152"/>
    </location>
</feature>
<dbReference type="KEGG" id="apln:112903950"/>
<evidence type="ECO:0000256" key="1">
    <source>
        <dbReference type="ARBA" id="ARBA00004123"/>
    </source>
</evidence>
<dbReference type="PANTHER" id="PTHR46318:SF3">
    <property type="entry name" value="UPSTREAM BINDING TRANSCRIPTION FACTOR"/>
    <property type="match status" value="1"/>
</dbReference>
<feature type="compositionally biased region" description="Basic and acidic residues" evidence="6">
    <location>
        <begin position="252"/>
        <end position="270"/>
    </location>
</feature>
<keyword evidence="2 4" id="KW-0238">DNA-binding</keyword>
<dbReference type="Pfam" id="PF09011">
    <property type="entry name" value="HMG_box_2"/>
    <property type="match status" value="1"/>
</dbReference>
<evidence type="ECO:0000313" key="9">
    <source>
        <dbReference type="RefSeq" id="XP_025833339.1"/>
    </source>
</evidence>
<keyword evidence="8" id="KW-1185">Reference proteome</keyword>
<dbReference type="Gene3D" id="1.10.30.10">
    <property type="entry name" value="High mobility group box domain"/>
    <property type="match status" value="1"/>
</dbReference>
<dbReference type="InterPro" id="IPR009071">
    <property type="entry name" value="HMG_box_dom"/>
</dbReference>
<organism evidence="8 9">
    <name type="scientific">Agrilus planipennis</name>
    <name type="common">Emerald ash borer</name>
    <name type="synonym">Agrilus marcopoli</name>
    <dbReference type="NCBI Taxonomy" id="224129"/>
    <lineage>
        <taxon>Eukaryota</taxon>
        <taxon>Metazoa</taxon>
        <taxon>Ecdysozoa</taxon>
        <taxon>Arthropoda</taxon>
        <taxon>Hexapoda</taxon>
        <taxon>Insecta</taxon>
        <taxon>Pterygota</taxon>
        <taxon>Neoptera</taxon>
        <taxon>Endopterygota</taxon>
        <taxon>Coleoptera</taxon>
        <taxon>Polyphaga</taxon>
        <taxon>Elateriformia</taxon>
        <taxon>Buprestoidea</taxon>
        <taxon>Buprestidae</taxon>
        <taxon>Agrilinae</taxon>
        <taxon>Agrilus</taxon>
    </lineage>
</organism>
<dbReference type="RefSeq" id="XP_025833339.1">
    <property type="nucleotide sequence ID" value="XM_025977554.1"/>
</dbReference>
<evidence type="ECO:0000256" key="4">
    <source>
        <dbReference type="PROSITE-ProRule" id="PRU00267"/>
    </source>
</evidence>
<proteinExistence type="predicted"/>
<protein>
    <submittedName>
        <fullName evidence="9">Nucleolar transcription factor 1-like</fullName>
    </submittedName>
</protein>
<evidence type="ECO:0000313" key="8">
    <source>
        <dbReference type="Proteomes" id="UP000192223"/>
    </source>
</evidence>
<name>A0A7F5RBJ2_AGRPL</name>
<dbReference type="InterPro" id="IPR051762">
    <property type="entry name" value="UBF1"/>
</dbReference>
<dbReference type="GeneID" id="112903950"/>
<dbReference type="Proteomes" id="UP000192223">
    <property type="component" value="Unplaced"/>
</dbReference>
<dbReference type="PROSITE" id="PS50118">
    <property type="entry name" value="HMG_BOX_2"/>
    <property type="match status" value="1"/>
</dbReference>
<dbReference type="InParanoid" id="A0A7F5RBJ2"/>
<dbReference type="AlphaFoldDB" id="A0A7F5RBJ2"/>
<keyword evidence="5" id="KW-0175">Coiled coil</keyword>
<accession>A0A7F5RBJ2</accession>
<evidence type="ECO:0000256" key="6">
    <source>
        <dbReference type="SAM" id="MobiDB-lite"/>
    </source>
</evidence>
<dbReference type="InterPro" id="IPR036910">
    <property type="entry name" value="HMG_box_dom_sf"/>
</dbReference>
<feature type="compositionally biased region" description="Low complexity" evidence="6">
    <location>
        <begin position="273"/>
        <end position="286"/>
    </location>
</feature>
<keyword evidence="3 4" id="KW-0539">Nucleus</keyword>
<feature type="region of interest" description="Disordered" evidence="6">
    <location>
        <begin position="105"/>
        <end position="164"/>
    </location>
</feature>
<dbReference type="OrthoDB" id="498543at2759"/>
<dbReference type="PANTHER" id="PTHR46318">
    <property type="entry name" value="UPSTREAM BINDING TRANSCRIPTION FACTOR"/>
    <property type="match status" value="1"/>
</dbReference>
<dbReference type="GO" id="GO:0003677">
    <property type="term" value="F:DNA binding"/>
    <property type="evidence" value="ECO:0007669"/>
    <property type="project" value="UniProtKB-UniRule"/>
</dbReference>
<evidence type="ECO:0000256" key="2">
    <source>
        <dbReference type="ARBA" id="ARBA00023125"/>
    </source>
</evidence>
<comment type="subcellular location">
    <subcellularLocation>
        <location evidence="1">Nucleus</location>
    </subcellularLocation>
</comment>